<feature type="binding site" evidence="2">
    <location>
        <position position="90"/>
    </location>
    <ligand>
        <name>Mn(2+)</name>
        <dbReference type="ChEBI" id="CHEBI:29035"/>
        <label>2</label>
    </ligand>
</feature>
<dbReference type="GO" id="GO:0050118">
    <property type="term" value="F:N-acetyldiaminopimelate deacetylase activity"/>
    <property type="evidence" value="ECO:0007669"/>
    <property type="project" value="UniProtKB-ARBA"/>
</dbReference>
<dbReference type="EMBL" id="AP024233">
    <property type="protein sequence ID" value="BCO08467.1"/>
    <property type="molecule type" value="Genomic_DNA"/>
</dbReference>
<dbReference type="GO" id="GO:0019877">
    <property type="term" value="P:diaminopimelate biosynthetic process"/>
    <property type="evidence" value="ECO:0007669"/>
    <property type="project" value="UniProtKB-ARBA"/>
</dbReference>
<dbReference type="Proteomes" id="UP001063350">
    <property type="component" value="Chromosome"/>
</dbReference>
<dbReference type="Gene3D" id="3.40.630.10">
    <property type="entry name" value="Zn peptidases"/>
    <property type="match status" value="1"/>
</dbReference>
<feature type="binding site" evidence="2">
    <location>
        <position position="122"/>
    </location>
    <ligand>
        <name>Mn(2+)</name>
        <dbReference type="ChEBI" id="CHEBI:29035"/>
        <label>2</label>
    </ligand>
</feature>
<dbReference type="AlphaFoldDB" id="A0A915U4Y5"/>
<dbReference type="InterPro" id="IPR036264">
    <property type="entry name" value="Bact_exopeptidase_dim_dom"/>
</dbReference>
<dbReference type="KEGG" id="ddu:GF1_08430"/>
<dbReference type="FunFam" id="3.30.70.360:FF:000001">
    <property type="entry name" value="N-acetyldiaminopimelate deacetylase"/>
    <property type="match status" value="1"/>
</dbReference>
<dbReference type="GO" id="GO:0046872">
    <property type="term" value="F:metal ion binding"/>
    <property type="evidence" value="ECO:0007669"/>
    <property type="project" value="UniProtKB-KW"/>
</dbReference>
<organism evidence="4 5">
    <name type="scientific">Desulfolithobacter dissulfuricans</name>
    <dbReference type="NCBI Taxonomy" id="2795293"/>
    <lineage>
        <taxon>Bacteria</taxon>
        <taxon>Pseudomonadati</taxon>
        <taxon>Thermodesulfobacteriota</taxon>
        <taxon>Desulfobulbia</taxon>
        <taxon>Desulfobulbales</taxon>
        <taxon>Desulfobulbaceae</taxon>
        <taxon>Desulfolithobacter</taxon>
    </lineage>
</organism>
<feature type="domain" description="Peptidase M20 dimerisation" evidence="3">
    <location>
        <begin position="171"/>
        <end position="260"/>
    </location>
</feature>
<proteinExistence type="predicted"/>
<evidence type="ECO:0000313" key="4">
    <source>
        <dbReference type="EMBL" id="BCO08467.1"/>
    </source>
</evidence>
<dbReference type="CDD" id="cd03886">
    <property type="entry name" value="M20_Acy1"/>
    <property type="match status" value="1"/>
</dbReference>
<reference evidence="4" key="1">
    <citation type="submission" date="2020-12" db="EMBL/GenBank/DDBJ databases">
        <title>Desulfobium dissulfuricans gen. nov., sp. nov., a novel mesophilic, sulfate-reducing bacterium isolated from a deep-sea hydrothermal vent.</title>
        <authorList>
            <person name="Hashimoto Y."/>
            <person name="Tame A."/>
            <person name="Sawayama S."/>
            <person name="Miyazaki J."/>
            <person name="Takai K."/>
            <person name="Nakagawa S."/>
        </authorList>
    </citation>
    <scope>NUCLEOTIDE SEQUENCE</scope>
    <source>
        <strain evidence="4">GF1</strain>
    </source>
</reference>
<feature type="binding site" evidence="2">
    <location>
        <position position="88"/>
    </location>
    <ligand>
        <name>Mn(2+)</name>
        <dbReference type="ChEBI" id="CHEBI:29035"/>
        <label>2</label>
    </ligand>
</feature>
<dbReference type="PIRSF" id="PIRSF005962">
    <property type="entry name" value="Pept_M20D_amidohydro"/>
    <property type="match status" value="1"/>
</dbReference>
<dbReference type="Pfam" id="PF07687">
    <property type="entry name" value="M20_dimer"/>
    <property type="match status" value="1"/>
</dbReference>
<evidence type="ECO:0000259" key="3">
    <source>
        <dbReference type="Pfam" id="PF07687"/>
    </source>
</evidence>
<dbReference type="InterPro" id="IPR002933">
    <property type="entry name" value="Peptidase_M20"/>
</dbReference>
<feature type="binding site" evidence="2">
    <location>
        <position position="146"/>
    </location>
    <ligand>
        <name>Mn(2+)</name>
        <dbReference type="ChEBI" id="CHEBI:29035"/>
        <label>2</label>
    </ligand>
</feature>
<accession>A0A915U4Y5</accession>
<dbReference type="PANTHER" id="PTHR11014">
    <property type="entry name" value="PEPTIDASE M20 FAMILY MEMBER"/>
    <property type="match status" value="1"/>
</dbReference>
<keyword evidence="2" id="KW-0479">Metal-binding</keyword>
<protein>
    <submittedName>
        <fullName evidence="4">Peptidase M20</fullName>
    </submittedName>
</protein>
<dbReference type="Gene3D" id="3.30.70.360">
    <property type="match status" value="1"/>
</dbReference>
<name>A0A915U4Y5_9BACT</name>
<evidence type="ECO:0000256" key="2">
    <source>
        <dbReference type="PIRSR" id="PIRSR005962-1"/>
    </source>
</evidence>
<keyword evidence="5" id="KW-1185">Reference proteome</keyword>
<dbReference type="PANTHER" id="PTHR11014:SF63">
    <property type="entry name" value="METALLOPEPTIDASE, PUTATIVE (AFU_ORTHOLOGUE AFUA_6G09600)-RELATED"/>
    <property type="match status" value="1"/>
</dbReference>
<gene>
    <name evidence="4" type="ORF">GF1_08430</name>
</gene>
<dbReference type="SUPFAM" id="SSF53187">
    <property type="entry name" value="Zn-dependent exopeptidases"/>
    <property type="match status" value="1"/>
</dbReference>
<dbReference type="Pfam" id="PF01546">
    <property type="entry name" value="Peptidase_M20"/>
    <property type="match status" value="1"/>
</dbReference>
<evidence type="ECO:0000313" key="5">
    <source>
        <dbReference type="Proteomes" id="UP001063350"/>
    </source>
</evidence>
<dbReference type="SUPFAM" id="SSF55031">
    <property type="entry name" value="Bacterial exopeptidase dimerisation domain"/>
    <property type="match status" value="1"/>
</dbReference>
<keyword evidence="2" id="KW-0464">Manganese</keyword>
<dbReference type="NCBIfam" id="TIGR01891">
    <property type="entry name" value="amidohydrolases"/>
    <property type="match status" value="1"/>
</dbReference>
<evidence type="ECO:0000256" key="1">
    <source>
        <dbReference type="ARBA" id="ARBA00022801"/>
    </source>
</evidence>
<feature type="binding site" evidence="2">
    <location>
        <position position="345"/>
    </location>
    <ligand>
        <name>Mn(2+)</name>
        <dbReference type="ChEBI" id="CHEBI:29035"/>
        <label>2</label>
    </ligand>
</feature>
<comment type="cofactor">
    <cofactor evidence="2">
        <name>Mn(2+)</name>
        <dbReference type="ChEBI" id="CHEBI:29035"/>
    </cofactor>
    <text evidence="2">The Mn(2+) ion enhances activity.</text>
</comment>
<dbReference type="InterPro" id="IPR011650">
    <property type="entry name" value="Peptidase_M20_dimer"/>
</dbReference>
<sequence length="376" mass="40278">MREIRRSLHRYPELAYQEERTGRRIVEELDRLGVKWRGGFASTGIVAEIGQGGDTPCVALRADMDALPITEETGVSFASTRPGVMHACGHDGHVAMLLGTAALLRDQELPGRVRLLFQPAEESGNGAARMIDDGALDGVDMIFGGHIDTHYPVGRFTVDQGLVCSYTDPFVIRIHGQGGHAARPHEAIDSVVVASNLVMSLQTLISRQIDPAQAAVITVGRFVAGTVHNVIAEHALLEGTIRSAHPGTRERILSGIRRVIQGFGEMCNASIELEFFGHLPAVINDETATAIARHAADRVVGTDNVISQGHPSLGGEDFAFYQQRIPGCLVRFGGACTTRETGPAHSSRFDFDEAVLGLGAAWLAEVARAGLHSLGS</sequence>
<dbReference type="InterPro" id="IPR017439">
    <property type="entry name" value="Amidohydrolase"/>
</dbReference>
<keyword evidence="1" id="KW-0378">Hydrolase</keyword>